<evidence type="ECO:0000256" key="7">
    <source>
        <dbReference type="ARBA" id="ARBA00022614"/>
    </source>
</evidence>
<evidence type="ECO:0000256" key="11">
    <source>
        <dbReference type="ARBA" id="ARBA00022737"/>
    </source>
</evidence>
<keyword evidence="18" id="KW-0325">Glycoprotein</keyword>
<dbReference type="Pfam" id="PF13855">
    <property type="entry name" value="LRR_8"/>
    <property type="match status" value="2"/>
</dbReference>
<dbReference type="FunFam" id="3.80.10.10:FF:000627">
    <property type="entry name" value="Probable leucine-rich repeat receptor-like protein kinase At2g33170"/>
    <property type="match status" value="1"/>
</dbReference>
<evidence type="ECO:0000256" key="12">
    <source>
        <dbReference type="ARBA" id="ARBA00022741"/>
    </source>
</evidence>
<evidence type="ECO:0000256" key="10">
    <source>
        <dbReference type="ARBA" id="ARBA00022729"/>
    </source>
</evidence>
<dbReference type="PROSITE" id="PS50011">
    <property type="entry name" value="PROTEIN_KINASE_DOM"/>
    <property type="match status" value="1"/>
</dbReference>
<evidence type="ECO:0000256" key="9">
    <source>
        <dbReference type="ARBA" id="ARBA00022692"/>
    </source>
</evidence>
<dbReference type="PRINTS" id="PR00019">
    <property type="entry name" value="LEURICHRPT"/>
</dbReference>
<evidence type="ECO:0000256" key="1">
    <source>
        <dbReference type="ARBA" id="ARBA00004162"/>
    </source>
</evidence>
<dbReference type="InParanoid" id="A0A6J0PFY2"/>
<evidence type="ECO:0000256" key="4">
    <source>
        <dbReference type="ARBA" id="ARBA00022475"/>
    </source>
</evidence>
<dbReference type="FunFam" id="3.80.10.10:FF:000288">
    <property type="entry name" value="LRR receptor-like serine/threonine-protein kinase EFR"/>
    <property type="match status" value="1"/>
</dbReference>
<protein>
    <recommendedName>
        <fullName evidence="3">non-specific serine/threonine protein kinase</fullName>
        <ecNumber evidence="3">2.7.11.1</ecNumber>
    </recommendedName>
</protein>
<dbReference type="Gene3D" id="3.80.10.10">
    <property type="entry name" value="Ribonuclease Inhibitor"/>
    <property type="match status" value="4"/>
</dbReference>
<evidence type="ECO:0000256" key="16">
    <source>
        <dbReference type="ARBA" id="ARBA00023136"/>
    </source>
</evidence>
<dbReference type="SUPFAM" id="SSF52047">
    <property type="entry name" value="RNI-like"/>
    <property type="match status" value="1"/>
</dbReference>
<evidence type="ECO:0000313" key="24">
    <source>
        <dbReference type="Proteomes" id="UP000504607"/>
    </source>
</evidence>
<comment type="catalytic activity">
    <reaction evidence="20">
        <text>L-seryl-[protein] + ATP = O-phospho-L-seryl-[protein] + ADP + H(+)</text>
        <dbReference type="Rhea" id="RHEA:17989"/>
        <dbReference type="Rhea" id="RHEA-COMP:9863"/>
        <dbReference type="Rhea" id="RHEA-COMP:11604"/>
        <dbReference type="ChEBI" id="CHEBI:15378"/>
        <dbReference type="ChEBI" id="CHEBI:29999"/>
        <dbReference type="ChEBI" id="CHEBI:30616"/>
        <dbReference type="ChEBI" id="CHEBI:83421"/>
        <dbReference type="ChEBI" id="CHEBI:456216"/>
        <dbReference type="EC" id="2.7.11.1"/>
    </reaction>
</comment>
<evidence type="ECO:0000256" key="5">
    <source>
        <dbReference type="ARBA" id="ARBA00022527"/>
    </source>
</evidence>
<keyword evidence="15 22" id="KW-1133">Transmembrane helix</keyword>
<dbReference type="GO" id="GO:0004674">
    <property type="term" value="F:protein serine/threonine kinase activity"/>
    <property type="evidence" value="ECO:0007669"/>
    <property type="project" value="UniProtKB-KW"/>
</dbReference>
<evidence type="ECO:0000256" key="15">
    <source>
        <dbReference type="ARBA" id="ARBA00022989"/>
    </source>
</evidence>
<evidence type="ECO:0000259" key="23">
    <source>
        <dbReference type="PROSITE" id="PS50011"/>
    </source>
</evidence>
<name>A0A6J0PFY2_ELAGV</name>
<keyword evidence="12 21" id="KW-0547">Nucleotide-binding</keyword>
<dbReference type="FunFam" id="3.80.10.10:FF:000041">
    <property type="entry name" value="LRR receptor-like serine/threonine-protein kinase ERECTA"/>
    <property type="match status" value="1"/>
</dbReference>
<feature type="transmembrane region" description="Helical" evidence="22">
    <location>
        <begin position="655"/>
        <end position="676"/>
    </location>
</feature>
<reference evidence="25" key="1">
    <citation type="submission" date="2025-08" db="UniProtKB">
        <authorList>
            <consortium name="RefSeq"/>
        </authorList>
    </citation>
    <scope>IDENTIFICATION</scope>
</reference>
<evidence type="ECO:0000256" key="6">
    <source>
        <dbReference type="ARBA" id="ARBA00022553"/>
    </source>
</evidence>
<organism evidence="24 25">
    <name type="scientific">Elaeis guineensis var. tenera</name>
    <name type="common">Oil palm</name>
    <dbReference type="NCBI Taxonomy" id="51953"/>
    <lineage>
        <taxon>Eukaryota</taxon>
        <taxon>Viridiplantae</taxon>
        <taxon>Streptophyta</taxon>
        <taxon>Embryophyta</taxon>
        <taxon>Tracheophyta</taxon>
        <taxon>Spermatophyta</taxon>
        <taxon>Magnoliopsida</taxon>
        <taxon>Liliopsida</taxon>
        <taxon>Arecaceae</taxon>
        <taxon>Arecoideae</taxon>
        <taxon>Cocoseae</taxon>
        <taxon>Elaeidinae</taxon>
        <taxon>Elaeis</taxon>
    </lineage>
</organism>
<feature type="binding site" evidence="21">
    <location>
        <position position="740"/>
    </location>
    <ligand>
        <name>ATP</name>
        <dbReference type="ChEBI" id="CHEBI:30616"/>
    </ligand>
</feature>
<accession>A0A6J0PFY2</accession>
<keyword evidence="17" id="KW-0675">Receptor</keyword>
<evidence type="ECO:0000256" key="8">
    <source>
        <dbReference type="ARBA" id="ARBA00022679"/>
    </source>
</evidence>
<evidence type="ECO:0000256" key="18">
    <source>
        <dbReference type="ARBA" id="ARBA00023180"/>
    </source>
</evidence>
<dbReference type="SMART" id="SM00369">
    <property type="entry name" value="LRR_TYP"/>
    <property type="match status" value="8"/>
</dbReference>
<evidence type="ECO:0000256" key="3">
    <source>
        <dbReference type="ARBA" id="ARBA00012513"/>
    </source>
</evidence>
<dbReference type="SMART" id="SM00220">
    <property type="entry name" value="S_TKc"/>
    <property type="match status" value="1"/>
</dbReference>
<dbReference type="PANTHER" id="PTHR27000:SF781">
    <property type="entry name" value="PROTEIN KINASE DOMAIN-CONTAINING PROTEIN"/>
    <property type="match status" value="1"/>
</dbReference>
<keyword evidence="6" id="KW-0597">Phosphoprotein</keyword>
<evidence type="ECO:0000256" key="22">
    <source>
        <dbReference type="SAM" id="Phobius"/>
    </source>
</evidence>
<comment type="catalytic activity">
    <reaction evidence="19">
        <text>L-threonyl-[protein] + ATP = O-phospho-L-threonyl-[protein] + ADP + H(+)</text>
        <dbReference type="Rhea" id="RHEA:46608"/>
        <dbReference type="Rhea" id="RHEA-COMP:11060"/>
        <dbReference type="Rhea" id="RHEA-COMP:11605"/>
        <dbReference type="ChEBI" id="CHEBI:15378"/>
        <dbReference type="ChEBI" id="CHEBI:30013"/>
        <dbReference type="ChEBI" id="CHEBI:30616"/>
        <dbReference type="ChEBI" id="CHEBI:61977"/>
        <dbReference type="ChEBI" id="CHEBI:456216"/>
        <dbReference type="EC" id="2.7.11.1"/>
    </reaction>
</comment>
<evidence type="ECO:0000256" key="17">
    <source>
        <dbReference type="ARBA" id="ARBA00023170"/>
    </source>
</evidence>
<comment type="similarity">
    <text evidence="2">Belongs to the protein kinase superfamily. Ser/Thr protein kinase family.</text>
</comment>
<dbReference type="FunFam" id="1.10.510.10:FF:000358">
    <property type="entry name" value="Putative leucine-rich repeat receptor-like serine/threonine-protein kinase"/>
    <property type="match status" value="1"/>
</dbReference>
<evidence type="ECO:0000256" key="20">
    <source>
        <dbReference type="ARBA" id="ARBA00048679"/>
    </source>
</evidence>
<comment type="subcellular location">
    <subcellularLocation>
        <location evidence="1">Cell membrane</location>
        <topology evidence="1">Single-pass membrane protein</topology>
    </subcellularLocation>
</comment>
<dbReference type="Pfam" id="PF08263">
    <property type="entry name" value="LRRNT_2"/>
    <property type="match status" value="1"/>
</dbReference>
<dbReference type="SMART" id="SM00365">
    <property type="entry name" value="LRR_SD22"/>
    <property type="match status" value="5"/>
</dbReference>
<feature type="domain" description="Protein kinase" evidence="23">
    <location>
        <begin position="711"/>
        <end position="1018"/>
    </location>
</feature>
<dbReference type="InterPro" id="IPR011009">
    <property type="entry name" value="Kinase-like_dom_sf"/>
</dbReference>
<gene>
    <name evidence="25" type="primary">LOC105042350</name>
</gene>
<evidence type="ECO:0000256" key="21">
    <source>
        <dbReference type="PROSITE-ProRule" id="PRU10141"/>
    </source>
</evidence>
<dbReference type="OrthoDB" id="676979at2759"/>
<evidence type="ECO:0000256" key="2">
    <source>
        <dbReference type="ARBA" id="ARBA00008684"/>
    </source>
</evidence>
<dbReference type="EC" id="2.7.11.1" evidence="3"/>
<dbReference type="RefSeq" id="XP_019704711.2">
    <property type="nucleotide sequence ID" value="XM_019849152.2"/>
</dbReference>
<dbReference type="AlphaFoldDB" id="A0A6J0PFY2"/>
<dbReference type="PROSITE" id="PS00108">
    <property type="entry name" value="PROTEIN_KINASE_ST"/>
    <property type="match status" value="1"/>
</dbReference>
<dbReference type="InterPro" id="IPR001245">
    <property type="entry name" value="Ser-Thr/Tyr_kinase_cat_dom"/>
</dbReference>
<keyword evidence="4" id="KW-1003">Cell membrane</keyword>
<evidence type="ECO:0000256" key="14">
    <source>
        <dbReference type="ARBA" id="ARBA00022840"/>
    </source>
</evidence>
<evidence type="ECO:0000256" key="19">
    <source>
        <dbReference type="ARBA" id="ARBA00047899"/>
    </source>
</evidence>
<dbReference type="InterPro" id="IPR017441">
    <property type="entry name" value="Protein_kinase_ATP_BS"/>
</dbReference>
<dbReference type="Proteomes" id="UP000504607">
    <property type="component" value="Chromosome 3"/>
</dbReference>
<evidence type="ECO:0000313" key="25">
    <source>
        <dbReference type="RefSeq" id="XP_019704711.2"/>
    </source>
</evidence>
<dbReference type="InterPro" id="IPR013210">
    <property type="entry name" value="LRR_N_plant-typ"/>
</dbReference>
<dbReference type="InterPro" id="IPR000719">
    <property type="entry name" value="Prot_kinase_dom"/>
</dbReference>
<keyword evidence="16 22" id="KW-0472">Membrane</keyword>
<keyword evidence="11" id="KW-0677">Repeat</keyword>
<keyword evidence="10" id="KW-0732">Signal</keyword>
<proteinExistence type="inferred from homology"/>
<sequence>MLSFQAPAPSTVVAARNTDDLQALLSIKAHLYPSESLSLWGGENQTMHYCKWLGVKCGSPQHPKRVTALDLDSLNLAGKISPDIGNLTFLQRLNLSSNQLQGCIPQEFGRLSNLQFLILMDNAFEGAIPTSLANCSNLVLLSLDGNKLVGEIPMELGSLPKLSALLLAGNNLTGVIPPSLGNLSHLVGIDLWENNLSGQIPSSLGRLVRLKYFTVTSNRLAGEIPSSFLNLSSLCEFYVGDNKFSGVLPSNIGNMLPRLQVLQAFSNEFGGPIPISLPNASRLEQIVLCDNKLSGPVPKNIGMLRNLISVSLCNNLLEAKQGEDWQFLTSLANCSNLKTLDLSNNMLEGMLPISIANLSTQLTWLGLGGNRINGNISAEIGRYINLHMLLMDRMLLTGITHSMMTKTDDFDVIRSVIPATIGKLQKLEKLFLNENQFTGALPSSLGDLTQLLELHLDQNSLQGGIPSSFKNLQKLELLDLSHNKLYGSLPKEIADLAALTHYLNLSHNSLIGPLPSEVGRLKNLETLDVSENKLSGEIPGALSECQVLQYLYMQGNYFQGVIPTSLSSSNSFIVLDLSRNNLSGSIPESFEGCQHLQLLNLSFNDLDGRVPNAGIFLNASLVSVIGNSNLCGENHELDLHTCPNQEFRKPHESHALGVVITIGIVVPLVVVFFWAIRPRKPRSKISLPLHPLEGRYQRTTFAELARATDGFSMANLIGEGSFGCVYKGVVNFEPKEVAIKVLHHHQREALKIFQAECKILRSIRHRNLLKILTVCSSFDRNGNVFLAIVTELLPNGSLDNWLHPRVDGEEVLHKLTLLQRMNIAIDVASALEYLHHYSGTPIVHCDLKPSNILLDEDMVAHVCDFGLAKFLMTPSYGDSSLVTSHTIGIKGSIGYVAPEYGMGSKVSTQGDVYSYGILLLEMLTGLRPTDDRFKDGLDLHTFVKMAYPQRVMDILDPALLLHEENGINISHGRSAIFAREKANNCLLSIIKIGLWCTEKSPQQRMKLGDVIKIMHASRETLLGDLY</sequence>
<keyword evidence="8" id="KW-0808">Transferase</keyword>
<keyword evidence="14 21" id="KW-0067">ATP-binding</keyword>
<dbReference type="SUPFAM" id="SSF56112">
    <property type="entry name" value="Protein kinase-like (PK-like)"/>
    <property type="match status" value="1"/>
</dbReference>
<dbReference type="Gene3D" id="3.30.200.20">
    <property type="entry name" value="Phosphorylase Kinase, domain 1"/>
    <property type="match status" value="1"/>
</dbReference>
<dbReference type="GO" id="GO:0005886">
    <property type="term" value="C:plasma membrane"/>
    <property type="evidence" value="ECO:0007669"/>
    <property type="project" value="UniProtKB-SubCell"/>
</dbReference>
<dbReference type="Pfam" id="PF07714">
    <property type="entry name" value="PK_Tyr_Ser-Thr"/>
    <property type="match status" value="1"/>
</dbReference>
<keyword evidence="7" id="KW-0433">Leucine-rich repeat</keyword>
<dbReference type="Gene3D" id="1.10.510.10">
    <property type="entry name" value="Transferase(Phosphotransferase) domain 1"/>
    <property type="match status" value="1"/>
</dbReference>
<dbReference type="InterPro" id="IPR032675">
    <property type="entry name" value="LRR_dom_sf"/>
</dbReference>
<keyword evidence="5" id="KW-0723">Serine/threonine-protein kinase</keyword>
<keyword evidence="13" id="KW-0418">Kinase</keyword>
<dbReference type="Pfam" id="PF00560">
    <property type="entry name" value="LRR_1"/>
    <property type="match status" value="6"/>
</dbReference>
<dbReference type="InterPro" id="IPR008271">
    <property type="entry name" value="Ser/Thr_kinase_AS"/>
</dbReference>
<dbReference type="InterPro" id="IPR001611">
    <property type="entry name" value="Leu-rich_rpt"/>
</dbReference>
<dbReference type="PROSITE" id="PS00107">
    <property type="entry name" value="PROTEIN_KINASE_ATP"/>
    <property type="match status" value="1"/>
</dbReference>
<evidence type="ECO:0000256" key="13">
    <source>
        <dbReference type="ARBA" id="ARBA00022777"/>
    </source>
</evidence>
<keyword evidence="24" id="KW-1185">Reference proteome</keyword>
<dbReference type="GO" id="GO:0005524">
    <property type="term" value="F:ATP binding"/>
    <property type="evidence" value="ECO:0007669"/>
    <property type="project" value="UniProtKB-UniRule"/>
</dbReference>
<dbReference type="InterPro" id="IPR003591">
    <property type="entry name" value="Leu-rich_rpt_typical-subtyp"/>
</dbReference>
<keyword evidence="9 22" id="KW-0812">Transmembrane</keyword>
<dbReference type="SUPFAM" id="SSF52058">
    <property type="entry name" value="L domain-like"/>
    <property type="match status" value="1"/>
</dbReference>
<dbReference type="PANTHER" id="PTHR27000">
    <property type="entry name" value="LEUCINE-RICH REPEAT RECEPTOR-LIKE PROTEIN KINASE FAMILY PROTEIN-RELATED"/>
    <property type="match status" value="1"/>
</dbReference>